<feature type="chain" id="PRO_5045692505" evidence="1">
    <location>
        <begin position="22"/>
        <end position="175"/>
    </location>
</feature>
<proteinExistence type="predicted"/>
<dbReference type="RefSeq" id="WP_377167224.1">
    <property type="nucleotide sequence ID" value="NZ_JBHSMQ010000004.1"/>
</dbReference>
<dbReference type="Proteomes" id="UP001596052">
    <property type="component" value="Unassembled WGS sequence"/>
</dbReference>
<sequence length="175" mass="18292">MKFPVFLKLFVCLASATALQAEEPMLPQALNSGASFPSGGPRVFLKPSKSIKPPVSTTAAQPAPAIVEAPTAETRLRRLVVVSGTMTPEAIRETILACGQTRTPVTTAGGMNAPAPMLSDLAGLFGSTVTEDTQKKVLETVRKGMGSSAKPLQRVEVVGWLPSEGVMAVAVYPES</sequence>
<keyword evidence="3" id="KW-1185">Reference proteome</keyword>
<feature type="signal peptide" evidence="1">
    <location>
        <begin position="1"/>
        <end position="21"/>
    </location>
</feature>
<organism evidence="2 3">
    <name type="scientific">Prosthecobacter fluviatilis</name>
    <dbReference type="NCBI Taxonomy" id="445931"/>
    <lineage>
        <taxon>Bacteria</taxon>
        <taxon>Pseudomonadati</taxon>
        <taxon>Verrucomicrobiota</taxon>
        <taxon>Verrucomicrobiia</taxon>
        <taxon>Verrucomicrobiales</taxon>
        <taxon>Verrucomicrobiaceae</taxon>
        <taxon>Prosthecobacter</taxon>
    </lineage>
</organism>
<evidence type="ECO:0000313" key="3">
    <source>
        <dbReference type="Proteomes" id="UP001596052"/>
    </source>
</evidence>
<accession>A0ABW0KQP5</accession>
<gene>
    <name evidence="2" type="ORF">ACFQDI_13085</name>
</gene>
<dbReference type="EMBL" id="JBHSMQ010000004">
    <property type="protein sequence ID" value="MFC5455795.1"/>
    <property type="molecule type" value="Genomic_DNA"/>
</dbReference>
<evidence type="ECO:0000313" key="2">
    <source>
        <dbReference type="EMBL" id="MFC5455795.1"/>
    </source>
</evidence>
<keyword evidence="1" id="KW-0732">Signal</keyword>
<evidence type="ECO:0000256" key="1">
    <source>
        <dbReference type="SAM" id="SignalP"/>
    </source>
</evidence>
<reference evidence="3" key="1">
    <citation type="journal article" date="2019" name="Int. J. Syst. Evol. Microbiol.">
        <title>The Global Catalogue of Microorganisms (GCM) 10K type strain sequencing project: providing services to taxonomists for standard genome sequencing and annotation.</title>
        <authorList>
            <consortium name="The Broad Institute Genomics Platform"/>
            <consortium name="The Broad Institute Genome Sequencing Center for Infectious Disease"/>
            <person name="Wu L."/>
            <person name="Ma J."/>
        </authorList>
    </citation>
    <scope>NUCLEOTIDE SEQUENCE [LARGE SCALE GENOMIC DNA]</scope>
    <source>
        <strain evidence="3">CGMCC 4.1469</strain>
    </source>
</reference>
<protein>
    <submittedName>
        <fullName evidence="2">Uncharacterized protein</fullName>
    </submittedName>
</protein>
<name>A0ABW0KQP5_9BACT</name>
<comment type="caution">
    <text evidence="2">The sequence shown here is derived from an EMBL/GenBank/DDBJ whole genome shotgun (WGS) entry which is preliminary data.</text>
</comment>